<dbReference type="PANTHER" id="PTHR45138">
    <property type="entry name" value="REGULATORY COMPONENTS OF SENSORY TRANSDUCTION SYSTEM"/>
    <property type="match status" value="1"/>
</dbReference>
<keyword evidence="2" id="KW-0548">Nucleotidyltransferase</keyword>
<protein>
    <submittedName>
        <fullName evidence="2">Diguanylate cyclase</fullName>
        <ecNumber evidence="2">2.7.7.65</ecNumber>
    </submittedName>
</protein>
<dbReference type="PROSITE" id="PS50887">
    <property type="entry name" value="GGDEF"/>
    <property type="match status" value="1"/>
</dbReference>
<evidence type="ECO:0000313" key="2">
    <source>
        <dbReference type="EMBL" id="UWP59635.1"/>
    </source>
</evidence>
<reference evidence="2" key="1">
    <citation type="journal article" date="2022" name="Cell">
        <title>Design, construction, and in vivo augmentation of a complex gut microbiome.</title>
        <authorList>
            <person name="Cheng A.G."/>
            <person name="Ho P.Y."/>
            <person name="Aranda-Diaz A."/>
            <person name="Jain S."/>
            <person name="Yu F.B."/>
            <person name="Meng X."/>
            <person name="Wang M."/>
            <person name="Iakiviak M."/>
            <person name="Nagashima K."/>
            <person name="Zhao A."/>
            <person name="Murugkar P."/>
            <person name="Patil A."/>
            <person name="Atabakhsh K."/>
            <person name="Weakley A."/>
            <person name="Yan J."/>
            <person name="Brumbaugh A.R."/>
            <person name="Higginbottom S."/>
            <person name="Dimas A."/>
            <person name="Shiver A.L."/>
            <person name="Deutschbauer A."/>
            <person name="Neff N."/>
            <person name="Sonnenburg J.L."/>
            <person name="Huang K.C."/>
            <person name="Fischbach M.A."/>
        </authorList>
    </citation>
    <scope>NUCLEOTIDE SEQUENCE</scope>
    <source>
        <strain evidence="2">DSM 19829</strain>
    </source>
</reference>
<dbReference type="GO" id="GO:0052621">
    <property type="term" value="F:diguanylate cyclase activity"/>
    <property type="evidence" value="ECO:0007669"/>
    <property type="project" value="UniProtKB-EC"/>
</dbReference>
<proteinExistence type="predicted"/>
<dbReference type="EC" id="2.7.7.65" evidence="2"/>
<dbReference type="Pfam" id="PF00990">
    <property type="entry name" value="GGDEF"/>
    <property type="match status" value="1"/>
</dbReference>
<dbReference type="PANTHER" id="PTHR45138:SF9">
    <property type="entry name" value="DIGUANYLATE CYCLASE DGCM-RELATED"/>
    <property type="match status" value="1"/>
</dbReference>
<name>A0ABY5VGE1_9FIRM</name>
<dbReference type="NCBIfam" id="TIGR00254">
    <property type="entry name" value="GGDEF"/>
    <property type="match status" value="1"/>
</dbReference>
<dbReference type="InterPro" id="IPR037401">
    <property type="entry name" value="SnoaL-like"/>
</dbReference>
<dbReference type="SUPFAM" id="SSF55073">
    <property type="entry name" value="Nucleotide cyclase"/>
    <property type="match status" value="1"/>
</dbReference>
<dbReference type="EMBL" id="CP102290">
    <property type="protein sequence ID" value="UWP59635.1"/>
    <property type="molecule type" value="Genomic_DNA"/>
</dbReference>
<dbReference type="CDD" id="cd01949">
    <property type="entry name" value="GGDEF"/>
    <property type="match status" value="1"/>
</dbReference>
<dbReference type="Proteomes" id="UP001060164">
    <property type="component" value="Chromosome"/>
</dbReference>
<accession>A0ABY5VGE1</accession>
<organism evidence="2 3">
    <name type="scientific">Ruminococcus gauvreauii</name>
    <dbReference type="NCBI Taxonomy" id="438033"/>
    <lineage>
        <taxon>Bacteria</taxon>
        <taxon>Bacillati</taxon>
        <taxon>Bacillota</taxon>
        <taxon>Clostridia</taxon>
        <taxon>Eubacteriales</taxon>
        <taxon>Oscillospiraceae</taxon>
        <taxon>Ruminococcus</taxon>
    </lineage>
</organism>
<dbReference type="InterPro" id="IPR029787">
    <property type="entry name" value="Nucleotide_cyclase"/>
</dbReference>
<evidence type="ECO:0000259" key="1">
    <source>
        <dbReference type="PROSITE" id="PS50887"/>
    </source>
</evidence>
<feature type="domain" description="GGDEF" evidence="1">
    <location>
        <begin position="198"/>
        <end position="329"/>
    </location>
</feature>
<gene>
    <name evidence="2" type="ORF">NQ502_00810</name>
</gene>
<dbReference type="InterPro" id="IPR000160">
    <property type="entry name" value="GGDEF_dom"/>
</dbReference>
<sequence>MSEIQSEFCKKAVEKVRDLWHLYIINHEPDQMERGLYGLPGNLLMIGTGRHEFYKNREEFLRGITADQLEARNIQFELQDEWYEAQEITGDVCVVYGSIWVREKSAPGKAVLVDMEGSRFTVVCRDTADGVQICSLHHSMPYLEQGEDEYYPQTLVSLANEAIQRSKALEQRVELDHMTGLYSRVYLEHHVRQKLIKEAGYFFSVDLDDFKSVNDSMGHLAGDKVIREFSQLLKKIFGTSAIIGRMGGDEFAVWDSTLREKSMAGMRFLALTEGCRVLSGRLDIPVSCSAGIAFSGGNGEDFTDLYLRTDKAMYIAKERGKGRYCWAWSE</sequence>
<dbReference type="InterPro" id="IPR043128">
    <property type="entry name" value="Rev_trsase/Diguanyl_cyclase"/>
</dbReference>
<keyword evidence="3" id="KW-1185">Reference proteome</keyword>
<evidence type="ECO:0000313" key="3">
    <source>
        <dbReference type="Proteomes" id="UP001060164"/>
    </source>
</evidence>
<dbReference type="Gene3D" id="3.30.70.270">
    <property type="match status" value="1"/>
</dbReference>
<dbReference type="SMART" id="SM00267">
    <property type="entry name" value="GGDEF"/>
    <property type="match status" value="1"/>
</dbReference>
<dbReference type="InterPro" id="IPR050469">
    <property type="entry name" value="Diguanylate_Cyclase"/>
</dbReference>
<keyword evidence="2" id="KW-0808">Transferase</keyword>
<dbReference type="RefSeq" id="WP_028528330.1">
    <property type="nucleotide sequence ID" value="NZ_CABLBR010000010.1"/>
</dbReference>
<dbReference type="Pfam" id="PF13474">
    <property type="entry name" value="SnoaL_3"/>
    <property type="match status" value="1"/>
</dbReference>